<dbReference type="Gene3D" id="3.40.50.1000">
    <property type="entry name" value="HAD superfamily/HAD-like"/>
    <property type="match status" value="1"/>
</dbReference>
<organism evidence="1 2">
    <name type="scientific">Protopolystoma xenopodis</name>
    <dbReference type="NCBI Taxonomy" id="117903"/>
    <lineage>
        <taxon>Eukaryota</taxon>
        <taxon>Metazoa</taxon>
        <taxon>Spiralia</taxon>
        <taxon>Lophotrochozoa</taxon>
        <taxon>Platyhelminthes</taxon>
        <taxon>Monogenea</taxon>
        <taxon>Polyopisthocotylea</taxon>
        <taxon>Polystomatidea</taxon>
        <taxon>Polystomatidae</taxon>
        <taxon>Protopolystoma</taxon>
    </lineage>
</organism>
<proteinExistence type="predicted"/>
<reference evidence="1" key="1">
    <citation type="submission" date="2018-11" db="EMBL/GenBank/DDBJ databases">
        <authorList>
            <consortium name="Pathogen Informatics"/>
        </authorList>
    </citation>
    <scope>NUCLEOTIDE SEQUENCE</scope>
</reference>
<dbReference type="InterPro" id="IPR023214">
    <property type="entry name" value="HAD_sf"/>
</dbReference>
<keyword evidence="2" id="KW-1185">Reference proteome</keyword>
<dbReference type="GO" id="GO:0005739">
    <property type="term" value="C:mitochondrion"/>
    <property type="evidence" value="ECO:0007669"/>
    <property type="project" value="TreeGrafter"/>
</dbReference>
<dbReference type="PANTHER" id="PTHR14269:SF4">
    <property type="entry name" value="CAT EYE SYNDROME CRITICAL REGION PROTEIN 5"/>
    <property type="match status" value="1"/>
</dbReference>
<gene>
    <name evidence="1" type="ORF">PXEA_LOCUS35592</name>
</gene>
<protein>
    <submittedName>
        <fullName evidence="1">Uncharacterized protein</fullName>
    </submittedName>
</protein>
<dbReference type="OrthoDB" id="10251048at2759"/>
<evidence type="ECO:0000313" key="1">
    <source>
        <dbReference type="EMBL" id="VEL42152.1"/>
    </source>
</evidence>
<comment type="caution">
    <text evidence="1">The sequence shown here is derived from an EMBL/GenBank/DDBJ whole genome shotgun (WGS) entry which is preliminary data.</text>
</comment>
<name>A0A3S5BVL2_9PLAT</name>
<dbReference type="EMBL" id="CAAALY010272835">
    <property type="protein sequence ID" value="VEL42152.1"/>
    <property type="molecule type" value="Genomic_DNA"/>
</dbReference>
<dbReference type="GO" id="GO:0046474">
    <property type="term" value="P:glycerophospholipid biosynthetic process"/>
    <property type="evidence" value="ECO:0007669"/>
    <property type="project" value="TreeGrafter"/>
</dbReference>
<sequence>MIGEPVRWESYLQLIVDLLITKGQPDHSPANFPDPHLPILACNLDLIFMAEAPMPRFGHGAFLVCLESLYEKITGNPLTYTAILGKPSEITYRYAEHVLSKVARRMGYDRPLQKIYFFG</sequence>
<dbReference type="AlphaFoldDB" id="A0A3S5BVL2"/>
<dbReference type="PANTHER" id="PTHR14269">
    <property type="entry name" value="CDP-DIACYLGLYCEROL--GLYCEROL-3-PHOSPHATE 3-PHOSPHATIDYLTRANSFERASE-RELATED"/>
    <property type="match status" value="1"/>
</dbReference>
<accession>A0A3S5BVL2</accession>
<dbReference type="Proteomes" id="UP000784294">
    <property type="component" value="Unassembled WGS sequence"/>
</dbReference>
<evidence type="ECO:0000313" key="2">
    <source>
        <dbReference type="Proteomes" id="UP000784294"/>
    </source>
</evidence>
<dbReference type="InterPro" id="IPR050324">
    <property type="entry name" value="CDP-alcohol_PTase-I"/>
</dbReference>